<dbReference type="EMBL" id="JAAAUQ010000010">
    <property type="protein sequence ID" value="KAF9156868.1"/>
    <property type="molecule type" value="Genomic_DNA"/>
</dbReference>
<keyword evidence="2" id="KW-1185">Reference proteome</keyword>
<organism evidence="1 2">
    <name type="scientific">Linnemannia schmuckeri</name>
    <dbReference type="NCBI Taxonomy" id="64567"/>
    <lineage>
        <taxon>Eukaryota</taxon>
        <taxon>Fungi</taxon>
        <taxon>Fungi incertae sedis</taxon>
        <taxon>Mucoromycota</taxon>
        <taxon>Mortierellomycotina</taxon>
        <taxon>Mortierellomycetes</taxon>
        <taxon>Mortierellales</taxon>
        <taxon>Mortierellaceae</taxon>
        <taxon>Linnemannia</taxon>
    </lineage>
</organism>
<protein>
    <submittedName>
        <fullName evidence="1">Uncharacterized protein</fullName>
    </submittedName>
</protein>
<gene>
    <name evidence="1" type="ORF">BG015_000046</name>
</gene>
<dbReference type="AlphaFoldDB" id="A0A9P5S9I9"/>
<dbReference type="OrthoDB" id="2434718at2759"/>
<dbReference type="Proteomes" id="UP000748756">
    <property type="component" value="Unassembled WGS sequence"/>
</dbReference>
<comment type="caution">
    <text evidence="1">The sequence shown here is derived from an EMBL/GenBank/DDBJ whole genome shotgun (WGS) entry which is preliminary data.</text>
</comment>
<sequence>RCFNSDEETMPCTVDERFIMINEQIAERIVKGIQLMYGIEFAWEVVSLDMSCLHLALRIFTAIRALAPFSTVVAQGHAVGEPQFAAFPEEKDATLTASVATAL</sequence>
<evidence type="ECO:0000313" key="2">
    <source>
        <dbReference type="Proteomes" id="UP000748756"/>
    </source>
</evidence>
<evidence type="ECO:0000313" key="1">
    <source>
        <dbReference type="EMBL" id="KAF9156868.1"/>
    </source>
</evidence>
<feature type="non-terminal residue" evidence="1">
    <location>
        <position position="1"/>
    </location>
</feature>
<reference evidence="1" key="1">
    <citation type="journal article" date="2020" name="Fungal Divers.">
        <title>Resolving the Mortierellaceae phylogeny through synthesis of multi-gene phylogenetics and phylogenomics.</title>
        <authorList>
            <person name="Vandepol N."/>
            <person name="Liber J."/>
            <person name="Desiro A."/>
            <person name="Na H."/>
            <person name="Kennedy M."/>
            <person name="Barry K."/>
            <person name="Grigoriev I.V."/>
            <person name="Miller A.N."/>
            <person name="O'Donnell K."/>
            <person name="Stajich J.E."/>
            <person name="Bonito G."/>
        </authorList>
    </citation>
    <scope>NUCLEOTIDE SEQUENCE</scope>
    <source>
        <strain evidence="1">NRRL 6426</strain>
    </source>
</reference>
<name>A0A9P5S9I9_9FUNG</name>
<accession>A0A9P5S9I9</accession>
<proteinExistence type="predicted"/>